<dbReference type="RefSeq" id="WP_160374304.1">
    <property type="nucleotide sequence ID" value="NZ_WSTB01000004.1"/>
</dbReference>
<reference evidence="1 2" key="1">
    <citation type="submission" date="2019-12" db="EMBL/GenBank/DDBJ databases">
        <authorList>
            <person name="Kim Y.S."/>
        </authorList>
    </citation>
    <scope>NUCLEOTIDE SEQUENCE [LARGE SCALE GENOMIC DNA]</scope>
    <source>
        <strain evidence="1 2">GA093</strain>
    </source>
</reference>
<sequence>MKHFSLILVFLIFNSCQYFEKQVPSEKELLQKELKAINWKEVDEFPSVADCEKISIKKERQQCFFDVMAQLIQEKLDIDTLSVLYPELDTIEVKVTVFPNATMKFEPQFPKDSVAYDTIKIDSILHARLIDFPKVNPAIKRGIPVKTQFILPVILKEKK</sequence>
<proteinExistence type="predicted"/>
<gene>
    <name evidence="1" type="ORF">GON26_07980</name>
</gene>
<evidence type="ECO:0008006" key="3">
    <source>
        <dbReference type="Google" id="ProtNLM"/>
    </source>
</evidence>
<dbReference type="AlphaFoldDB" id="A0A6I4NT72"/>
<evidence type="ECO:0000313" key="2">
    <source>
        <dbReference type="Proteomes" id="UP000471501"/>
    </source>
</evidence>
<keyword evidence="2" id="KW-1185">Reference proteome</keyword>
<evidence type="ECO:0000313" key="1">
    <source>
        <dbReference type="EMBL" id="MWB94297.1"/>
    </source>
</evidence>
<comment type="caution">
    <text evidence="1">The sequence shown here is derived from an EMBL/GenBank/DDBJ whole genome shotgun (WGS) entry which is preliminary data.</text>
</comment>
<name>A0A6I4NT72_9FLAO</name>
<organism evidence="1 2">
    <name type="scientific">Flavobacterium hydrocarbonoxydans</name>
    <dbReference type="NCBI Taxonomy" id="2683249"/>
    <lineage>
        <taxon>Bacteria</taxon>
        <taxon>Pseudomonadati</taxon>
        <taxon>Bacteroidota</taxon>
        <taxon>Flavobacteriia</taxon>
        <taxon>Flavobacteriales</taxon>
        <taxon>Flavobacteriaceae</taxon>
        <taxon>Flavobacterium</taxon>
    </lineage>
</organism>
<dbReference type="EMBL" id="WSTB01000004">
    <property type="protein sequence ID" value="MWB94297.1"/>
    <property type="molecule type" value="Genomic_DNA"/>
</dbReference>
<dbReference type="Proteomes" id="UP000471501">
    <property type="component" value="Unassembled WGS sequence"/>
</dbReference>
<protein>
    <recommendedName>
        <fullName evidence="3">TonB C-terminal domain-containing protein</fullName>
    </recommendedName>
</protein>
<accession>A0A6I4NT72</accession>